<dbReference type="Gene3D" id="3.40.50.300">
    <property type="entry name" value="P-loop containing nucleotide triphosphate hydrolases"/>
    <property type="match status" value="1"/>
</dbReference>
<dbReference type="GO" id="GO:0051604">
    <property type="term" value="P:protein maturation"/>
    <property type="evidence" value="ECO:0007669"/>
    <property type="project" value="InterPro"/>
</dbReference>
<evidence type="ECO:0000313" key="12">
    <source>
        <dbReference type="EMBL" id="STY19011.1"/>
    </source>
</evidence>
<comment type="similarity">
    <text evidence="1">Belongs to the SIMIBI class G3E GTPase family. HypB/HupM subfamily.</text>
</comment>
<dbReference type="GO" id="GO:0005525">
    <property type="term" value="F:GTP binding"/>
    <property type="evidence" value="ECO:0007669"/>
    <property type="project" value="UniProtKB-KW"/>
</dbReference>
<evidence type="ECO:0000313" key="13">
    <source>
        <dbReference type="Proteomes" id="UP000054639"/>
    </source>
</evidence>
<evidence type="ECO:0000256" key="2">
    <source>
        <dbReference type="ARBA" id="ARBA00022596"/>
    </source>
</evidence>
<evidence type="ECO:0000256" key="6">
    <source>
        <dbReference type="ARBA" id="ARBA00022833"/>
    </source>
</evidence>
<keyword evidence="2" id="KW-0533">Nickel</keyword>
<dbReference type="InterPro" id="IPR027417">
    <property type="entry name" value="P-loop_NTPase"/>
</dbReference>
<keyword evidence="4" id="KW-0547">Nucleotide-binding</keyword>
<dbReference type="GO" id="GO:0008270">
    <property type="term" value="F:zinc ion binding"/>
    <property type="evidence" value="ECO:0007669"/>
    <property type="project" value="TreeGrafter"/>
</dbReference>
<feature type="domain" description="CobW/HypB/UreG nucleotide-binding" evidence="10">
    <location>
        <begin position="67"/>
        <end position="224"/>
    </location>
</feature>
<dbReference type="PIRSF" id="PIRSF005624">
    <property type="entry name" value="Ni-bind_GTPase"/>
    <property type="match status" value="1"/>
</dbReference>
<evidence type="ECO:0000256" key="7">
    <source>
        <dbReference type="ARBA" id="ARBA00023134"/>
    </source>
</evidence>
<evidence type="ECO:0000259" key="10">
    <source>
        <dbReference type="Pfam" id="PF02492"/>
    </source>
</evidence>
<reference evidence="12 14" key="2">
    <citation type="submission" date="2018-06" db="EMBL/GenBank/DDBJ databases">
        <authorList>
            <consortium name="Pathogen Informatics"/>
            <person name="Doyle S."/>
        </authorList>
    </citation>
    <scope>NUCLEOTIDE SEQUENCE [LARGE SCALE GENOMIC DNA]</scope>
    <source>
        <strain evidence="12 14">NCTC12376</strain>
    </source>
</reference>
<dbReference type="SUPFAM" id="SSF52540">
    <property type="entry name" value="P-loop containing nucleoside triphosphate hydrolases"/>
    <property type="match status" value="1"/>
</dbReference>
<name>A0A378KZG9_9GAMM</name>
<dbReference type="RefSeq" id="WP_058474474.1">
    <property type="nucleotide sequence ID" value="NZ_CAAAIL010000016.1"/>
</dbReference>
<evidence type="ECO:0000256" key="1">
    <source>
        <dbReference type="ARBA" id="ARBA00006211"/>
    </source>
</evidence>
<dbReference type="NCBIfam" id="TIGR00073">
    <property type="entry name" value="hypB"/>
    <property type="match status" value="1"/>
</dbReference>
<dbReference type="STRING" id="45072.Lqua_2323"/>
<keyword evidence="5" id="KW-0378">Hydrolase</keyword>
<dbReference type="AlphaFoldDB" id="A0A378KZG9"/>
<proteinExistence type="inferred from homology"/>
<dbReference type="PANTHER" id="PTHR30134">
    <property type="entry name" value="HYDROGENASE PROTEIN ASSEMBLY PROTEIN, NICKEL CHAPERONE"/>
    <property type="match status" value="1"/>
</dbReference>
<accession>A0A378KZG9</accession>
<keyword evidence="7" id="KW-0342">GTP-binding</keyword>
<feature type="region of interest" description="Disordered" evidence="9">
    <location>
        <begin position="13"/>
        <end position="33"/>
    </location>
</feature>
<dbReference type="OrthoDB" id="9802035at2"/>
<keyword evidence="6" id="KW-0862">Zinc</keyword>
<sequence>MCGICGCTEEMDQTTDHDHHDHHHHDHHEHEGHLVQIEQNILAKNNQYAEDNERYFLKKNILALNMMSSPGSGKTTLLAKTIGDLNTIINIAVVVGDQQTDFDARKIKESGGTAIQINTGKVCHLDAHRVGHAVEALPLKEQSILIIENIGNLVCPALFDLGEHFKIVILSVTEGDNKPLKYPDMFYAADLLVITKTDLLPYVDFDLEQCKEYARRINPELEILSLSTKNGEGLQEWYEWLNTKLLGLSCLKKM</sequence>
<evidence type="ECO:0000256" key="5">
    <source>
        <dbReference type="ARBA" id="ARBA00022801"/>
    </source>
</evidence>
<protein>
    <recommendedName>
        <fullName evidence="8">Hydrogenase maturation factor HypB</fullName>
    </recommendedName>
</protein>
<evidence type="ECO:0000256" key="9">
    <source>
        <dbReference type="SAM" id="MobiDB-lite"/>
    </source>
</evidence>
<organism evidence="12 14">
    <name type="scientific">Legionella quateirensis</name>
    <dbReference type="NCBI Taxonomy" id="45072"/>
    <lineage>
        <taxon>Bacteria</taxon>
        <taxon>Pseudomonadati</taxon>
        <taxon>Pseudomonadota</taxon>
        <taxon>Gammaproteobacteria</taxon>
        <taxon>Legionellales</taxon>
        <taxon>Legionellaceae</taxon>
        <taxon>Legionella</taxon>
    </lineage>
</organism>
<dbReference type="GO" id="GO:0003924">
    <property type="term" value="F:GTPase activity"/>
    <property type="evidence" value="ECO:0007669"/>
    <property type="project" value="InterPro"/>
</dbReference>
<evidence type="ECO:0000313" key="14">
    <source>
        <dbReference type="Proteomes" id="UP000254230"/>
    </source>
</evidence>
<dbReference type="Proteomes" id="UP000054639">
    <property type="component" value="Unassembled WGS sequence"/>
</dbReference>
<evidence type="ECO:0000256" key="3">
    <source>
        <dbReference type="ARBA" id="ARBA00022723"/>
    </source>
</evidence>
<keyword evidence="13" id="KW-1185">Reference proteome</keyword>
<dbReference type="CDD" id="cd05390">
    <property type="entry name" value="HypB"/>
    <property type="match status" value="1"/>
</dbReference>
<evidence type="ECO:0000256" key="8">
    <source>
        <dbReference type="ARBA" id="ARBA00035238"/>
    </source>
</evidence>
<dbReference type="InterPro" id="IPR003495">
    <property type="entry name" value="CobW/HypB/UreG_nucleotide-bd"/>
</dbReference>
<keyword evidence="3" id="KW-0479">Metal-binding</keyword>
<reference evidence="11 13" key="1">
    <citation type="submission" date="2015-11" db="EMBL/GenBank/DDBJ databases">
        <title>Genomic analysis of 38 Legionella species identifies large and diverse effector repertoires.</title>
        <authorList>
            <person name="Burstein D."/>
            <person name="Amaro F."/>
            <person name="Zusman T."/>
            <person name="Lifshitz Z."/>
            <person name="Cohen O."/>
            <person name="Gilbert J.A."/>
            <person name="Pupko T."/>
            <person name="Shuman H.A."/>
            <person name="Segal G."/>
        </authorList>
    </citation>
    <scope>NUCLEOTIDE SEQUENCE [LARGE SCALE GENOMIC DNA]</scope>
    <source>
        <strain evidence="11 13">ATCC 49507</strain>
    </source>
</reference>
<dbReference type="InterPro" id="IPR004392">
    <property type="entry name" value="Hyd_mat_HypB"/>
</dbReference>
<dbReference type="EMBL" id="UGOW01000001">
    <property type="protein sequence ID" value="STY19011.1"/>
    <property type="molecule type" value="Genomic_DNA"/>
</dbReference>
<evidence type="ECO:0000313" key="11">
    <source>
        <dbReference type="EMBL" id="KTD46220.1"/>
    </source>
</evidence>
<evidence type="ECO:0000256" key="4">
    <source>
        <dbReference type="ARBA" id="ARBA00022741"/>
    </source>
</evidence>
<dbReference type="Proteomes" id="UP000254230">
    <property type="component" value="Unassembled WGS sequence"/>
</dbReference>
<gene>
    <name evidence="12" type="primary">hypB</name>
    <name evidence="11" type="ORF">Lqua_2323</name>
    <name evidence="12" type="ORF">NCTC12376_02837</name>
</gene>
<dbReference type="Pfam" id="PF02492">
    <property type="entry name" value="cobW"/>
    <property type="match status" value="1"/>
</dbReference>
<dbReference type="GO" id="GO:0016151">
    <property type="term" value="F:nickel cation binding"/>
    <property type="evidence" value="ECO:0007669"/>
    <property type="project" value="InterPro"/>
</dbReference>
<dbReference type="PANTHER" id="PTHR30134:SF2">
    <property type="entry name" value="HYDROGENASE MATURATION FACTOR HYPB"/>
    <property type="match status" value="1"/>
</dbReference>
<dbReference type="EMBL" id="LNYR01000034">
    <property type="protein sequence ID" value="KTD46220.1"/>
    <property type="molecule type" value="Genomic_DNA"/>
</dbReference>